<protein>
    <submittedName>
        <fullName evidence="2">Uncharacterized protein</fullName>
    </submittedName>
</protein>
<keyword evidence="3" id="KW-1185">Reference proteome</keyword>
<evidence type="ECO:0000256" key="1">
    <source>
        <dbReference type="ARBA" id="ARBA00023319"/>
    </source>
</evidence>
<organism evidence="2 3">
    <name type="scientific">Knipowitschia caucasica</name>
    <name type="common">Caucasian dwarf goby</name>
    <name type="synonym">Pomatoschistus caucasicus</name>
    <dbReference type="NCBI Taxonomy" id="637954"/>
    <lineage>
        <taxon>Eukaryota</taxon>
        <taxon>Metazoa</taxon>
        <taxon>Chordata</taxon>
        <taxon>Craniata</taxon>
        <taxon>Vertebrata</taxon>
        <taxon>Euteleostomi</taxon>
        <taxon>Actinopterygii</taxon>
        <taxon>Neopterygii</taxon>
        <taxon>Teleostei</taxon>
        <taxon>Neoteleostei</taxon>
        <taxon>Acanthomorphata</taxon>
        <taxon>Gobiaria</taxon>
        <taxon>Gobiiformes</taxon>
        <taxon>Gobioidei</taxon>
        <taxon>Gobiidae</taxon>
        <taxon>Gobiinae</taxon>
        <taxon>Knipowitschia</taxon>
    </lineage>
</organism>
<gene>
    <name evidence="2" type="ORF">KC01_LOCUS37008</name>
</gene>
<accession>A0AAV2MB69</accession>
<sequence length="117" mass="12881">MGQGRHCGILIISAATLNASGFYRCFLSASEVFTHGTYLQVYKPLEKTIQLSESVKNGILTAEGVLLLLCVLLPSVTLLFKGLDLDHCAAYDQIVHQQERGPYEDVGNNEDIQLEQP</sequence>
<reference evidence="2 3" key="1">
    <citation type="submission" date="2024-04" db="EMBL/GenBank/DDBJ databases">
        <authorList>
            <person name="Waldvogel A.-M."/>
            <person name="Schoenle A."/>
        </authorList>
    </citation>
    <scope>NUCLEOTIDE SEQUENCE [LARGE SCALE GENOMIC DNA]</scope>
</reference>
<dbReference type="GO" id="GO:0030183">
    <property type="term" value="P:B cell differentiation"/>
    <property type="evidence" value="ECO:0007669"/>
    <property type="project" value="TreeGrafter"/>
</dbReference>
<dbReference type="PANTHER" id="PTHR14334:SF1">
    <property type="entry name" value="B-CELL ANTIGEN RECEPTOR COMPLEX-ASSOCIATED PROTEIN ALPHA CHAIN"/>
    <property type="match status" value="1"/>
</dbReference>
<dbReference type="PANTHER" id="PTHR14334">
    <property type="entry name" value="B-CELL ANTIGEN RECEPTOR COMPLEX-ASSOCIATED PROTEIN"/>
    <property type="match status" value="1"/>
</dbReference>
<dbReference type="AlphaFoldDB" id="A0AAV2MB69"/>
<keyword evidence="1" id="KW-0393">Immunoglobulin domain</keyword>
<dbReference type="Proteomes" id="UP001497482">
    <property type="component" value="Chromosome 7"/>
</dbReference>
<dbReference type="GO" id="GO:0009897">
    <property type="term" value="C:external side of plasma membrane"/>
    <property type="evidence" value="ECO:0007669"/>
    <property type="project" value="TreeGrafter"/>
</dbReference>
<proteinExistence type="predicted"/>
<name>A0AAV2MB69_KNICA</name>
<evidence type="ECO:0000313" key="2">
    <source>
        <dbReference type="EMBL" id="CAL1610381.1"/>
    </source>
</evidence>
<dbReference type="EMBL" id="OZ035829">
    <property type="protein sequence ID" value="CAL1610381.1"/>
    <property type="molecule type" value="Genomic_DNA"/>
</dbReference>
<dbReference type="GO" id="GO:0050853">
    <property type="term" value="P:B cell receptor signaling pathway"/>
    <property type="evidence" value="ECO:0007669"/>
    <property type="project" value="TreeGrafter"/>
</dbReference>
<evidence type="ECO:0000313" key="3">
    <source>
        <dbReference type="Proteomes" id="UP001497482"/>
    </source>
</evidence>
<dbReference type="GO" id="GO:0019815">
    <property type="term" value="C:B cell receptor complex"/>
    <property type="evidence" value="ECO:0007669"/>
    <property type="project" value="TreeGrafter"/>
</dbReference>